<name>A0A158IP36_9BURK</name>
<comment type="caution">
    <text evidence="2">The sequence shown here is derived from an EMBL/GenBank/DDBJ whole genome shotgun (WGS) entry which is preliminary data.</text>
</comment>
<evidence type="ECO:0000256" key="1">
    <source>
        <dbReference type="ARBA" id="ARBA00004442"/>
    </source>
</evidence>
<dbReference type="EMBL" id="FCNW02000039">
    <property type="protein sequence ID" value="SAL58394.1"/>
    <property type="molecule type" value="Genomic_DNA"/>
</dbReference>
<evidence type="ECO:0000313" key="2">
    <source>
        <dbReference type="EMBL" id="SAL58394.1"/>
    </source>
</evidence>
<proteinExistence type="predicted"/>
<protein>
    <submittedName>
        <fullName evidence="2">Uncharacterized protein</fullName>
    </submittedName>
</protein>
<sequence>MGGVSRGIGEHTYSWAGSYEEGLGEYFAASFTWLNEGHVANHHRDGNLIQGWARLPLANRRFVLSAGVGPYRYFDTSTDSDGGSYSDLHGWGVVYSVRAQYYMANRWIAQLQLNRVQVQRGPNTSAAMLGVAYQLDAPDTPGPRDWAPDRTTRVTTNEVTAFLGQTIVNSTGSETSLATALDYRRGLMKYMDVTVGYLHEGNSDLVRRDGLTTQLWATRAFFSDRFTLGVGAGVYIALNQRSNTDVTGDNDTDDRFAGIVSMSAAYRFGEHWTTRVTWNRIVTRYNRDTDVILAGVGYRF</sequence>
<organism evidence="2 3">
    <name type="scientific">Caballeronia humi</name>
    <dbReference type="NCBI Taxonomy" id="326474"/>
    <lineage>
        <taxon>Bacteria</taxon>
        <taxon>Pseudomonadati</taxon>
        <taxon>Pseudomonadota</taxon>
        <taxon>Betaproteobacteria</taxon>
        <taxon>Burkholderiales</taxon>
        <taxon>Burkholderiaceae</taxon>
        <taxon>Caballeronia</taxon>
    </lineage>
</organism>
<gene>
    <name evidence="2" type="ORF">AWB65_05181</name>
</gene>
<accession>A0A158IP36</accession>
<dbReference type="Gene3D" id="2.40.160.20">
    <property type="match status" value="1"/>
</dbReference>
<dbReference type="AlphaFoldDB" id="A0A158IP36"/>
<dbReference type="InterPro" id="IPR011250">
    <property type="entry name" value="OMP/PagP_B-barrel"/>
</dbReference>
<evidence type="ECO:0000313" key="3">
    <source>
        <dbReference type="Proteomes" id="UP000054977"/>
    </source>
</evidence>
<dbReference type="Proteomes" id="UP000054977">
    <property type="component" value="Unassembled WGS sequence"/>
</dbReference>
<keyword evidence="3" id="KW-1185">Reference proteome</keyword>
<dbReference type="SUPFAM" id="SSF56925">
    <property type="entry name" value="OMPA-like"/>
    <property type="match status" value="2"/>
</dbReference>
<comment type="subcellular location">
    <subcellularLocation>
        <location evidence="1">Cell outer membrane</location>
    </subcellularLocation>
</comment>
<dbReference type="GO" id="GO:0009279">
    <property type="term" value="C:cell outer membrane"/>
    <property type="evidence" value="ECO:0007669"/>
    <property type="project" value="UniProtKB-SubCell"/>
</dbReference>
<reference evidence="2" key="1">
    <citation type="submission" date="2016-01" db="EMBL/GenBank/DDBJ databases">
        <authorList>
            <person name="Peeters C."/>
        </authorList>
    </citation>
    <scope>NUCLEOTIDE SEQUENCE [LARGE SCALE GENOMIC DNA]</scope>
    <source>
        <strain evidence="2">LMG 22934</strain>
    </source>
</reference>